<sequence length="450" mass="52831">MERLPLELSNAVCRLLVVEDILQLRLVSRHSYQVATSFFPSQVHLIFTLKSFEKLLVISKHPVISQQIRSIYYEADTLDLVDRKRWEESITCMEYLESMPRWVPPDAPEEEHRARERELVEWGLQPRHSHTHEELDQGWVQYQRFYHDQVELCRQRYGIRELQEALIRLPNVKTFRMSMGHNLEVQSEYLNKVFSTGFKTPFGDDCRGHAAGVPQLRSMLLSMYEAGIKLQTFECGDVSWKLFRCSKKDLKAFATTLSQVRRLKLQLSTGMAASRNEIGVDLPECRRFLKNGRVRDMITHAKDLEYLEIRLDWWSPVFGIELGNIVGDQIFPRLASVTFSHVETNEEELIRFLERHKATLRSLHLDTMCLASGKWTSTVPRIKSSLELDECEIEGRLFSDYPRRDFDLGMIEWDDARLPEDRPRIEKRKAIEEWFTKGGECPFTDEWSEV</sequence>
<organism evidence="1 2">
    <name type="scientific">Lepraria neglecta</name>
    <dbReference type="NCBI Taxonomy" id="209136"/>
    <lineage>
        <taxon>Eukaryota</taxon>
        <taxon>Fungi</taxon>
        <taxon>Dikarya</taxon>
        <taxon>Ascomycota</taxon>
        <taxon>Pezizomycotina</taxon>
        <taxon>Lecanoromycetes</taxon>
        <taxon>OSLEUM clade</taxon>
        <taxon>Lecanoromycetidae</taxon>
        <taxon>Lecanorales</taxon>
        <taxon>Lecanorineae</taxon>
        <taxon>Stereocaulaceae</taxon>
        <taxon>Lepraria</taxon>
    </lineage>
</organism>
<protein>
    <recommendedName>
        <fullName evidence="3">F-box domain-containing protein</fullName>
    </recommendedName>
</protein>
<accession>A0AAD9Z5T4</accession>
<dbReference type="EMBL" id="JASNWA010000008">
    <property type="protein sequence ID" value="KAK3171258.1"/>
    <property type="molecule type" value="Genomic_DNA"/>
</dbReference>
<gene>
    <name evidence="1" type="ORF">OEA41_003342</name>
</gene>
<evidence type="ECO:0000313" key="2">
    <source>
        <dbReference type="Proteomes" id="UP001276659"/>
    </source>
</evidence>
<evidence type="ECO:0000313" key="1">
    <source>
        <dbReference type="EMBL" id="KAK3171258.1"/>
    </source>
</evidence>
<name>A0AAD9Z5T4_9LECA</name>
<proteinExistence type="predicted"/>
<dbReference type="AlphaFoldDB" id="A0AAD9Z5T4"/>
<dbReference type="Proteomes" id="UP001276659">
    <property type="component" value="Unassembled WGS sequence"/>
</dbReference>
<evidence type="ECO:0008006" key="3">
    <source>
        <dbReference type="Google" id="ProtNLM"/>
    </source>
</evidence>
<reference evidence="1" key="1">
    <citation type="submission" date="2022-11" db="EMBL/GenBank/DDBJ databases">
        <title>Chromosomal genome sequence assembly and mating type (MAT) locus characterization of the leprose asexual lichenized fungus Lepraria neglecta (Nyl.) Erichsen.</title>
        <authorList>
            <person name="Allen J.L."/>
            <person name="Pfeffer B."/>
        </authorList>
    </citation>
    <scope>NUCLEOTIDE SEQUENCE</scope>
    <source>
        <strain evidence="1">Allen 5258</strain>
    </source>
</reference>
<keyword evidence="2" id="KW-1185">Reference proteome</keyword>
<comment type="caution">
    <text evidence="1">The sequence shown here is derived from an EMBL/GenBank/DDBJ whole genome shotgun (WGS) entry which is preliminary data.</text>
</comment>